<name>A0A4Z2EIQ1_9TELE</name>
<feature type="compositionally biased region" description="Basic and acidic residues" evidence="1">
    <location>
        <begin position="39"/>
        <end position="57"/>
    </location>
</feature>
<accession>A0A4Z2EIQ1</accession>
<keyword evidence="3" id="KW-1185">Reference proteome</keyword>
<proteinExistence type="predicted"/>
<dbReference type="Proteomes" id="UP000314294">
    <property type="component" value="Unassembled WGS sequence"/>
</dbReference>
<evidence type="ECO:0000313" key="3">
    <source>
        <dbReference type="Proteomes" id="UP000314294"/>
    </source>
</evidence>
<organism evidence="2 3">
    <name type="scientific">Liparis tanakae</name>
    <name type="common">Tanaka's snailfish</name>
    <dbReference type="NCBI Taxonomy" id="230148"/>
    <lineage>
        <taxon>Eukaryota</taxon>
        <taxon>Metazoa</taxon>
        <taxon>Chordata</taxon>
        <taxon>Craniata</taxon>
        <taxon>Vertebrata</taxon>
        <taxon>Euteleostomi</taxon>
        <taxon>Actinopterygii</taxon>
        <taxon>Neopterygii</taxon>
        <taxon>Teleostei</taxon>
        <taxon>Neoteleostei</taxon>
        <taxon>Acanthomorphata</taxon>
        <taxon>Eupercaria</taxon>
        <taxon>Perciformes</taxon>
        <taxon>Cottioidei</taxon>
        <taxon>Cottales</taxon>
        <taxon>Liparidae</taxon>
        <taxon>Liparis</taxon>
    </lineage>
</organism>
<feature type="region of interest" description="Disordered" evidence="1">
    <location>
        <begin position="1"/>
        <end position="68"/>
    </location>
</feature>
<evidence type="ECO:0000313" key="2">
    <source>
        <dbReference type="EMBL" id="TNN28440.1"/>
    </source>
</evidence>
<reference evidence="2 3" key="1">
    <citation type="submission" date="2019-03" db="EMBL/GenBank/DDBJ databases">
        <title>First draft genome of Liparis tanakae, snailfish: a comprehensive survey of snailfish specific genes.</title>
        <authorList>
            <person name="Kim W."/>
            <person name="Song I."/>
            <person name="Jeong J.-H."/>
            <person name="Kim D."/>
            <person name="Kim S."/>
            <person name="Ryu S."/>
            <person name="Song J.Y."/>
            <person name="Lee S.K."/>
        </authorList>
    </citation>
    <scope>NUCLEOTIDE SEQUENCE [LARGE SCALE GENOMIC DNA]</scope>
    <source>
        <tissue evidence="2">Muscle</tissue>
    </source>
</reference>
<dbReference type="AlphaFoldDB" id="A0A4Z2EIQ1"/>
<feature type="compositionally biased region" description="Basic and acidic residues" evidence="1">
    <location>
        <begin position="1"/>
        <end position="24"/>
    </location>
</feature>
<dbReference type="EMBL" id="SRLO01006901">
    <property type="protein sequence ID" value="TNN28440.1"/>
    <property type="molecule type" value="Genomic_DNA"/>
</dbReference>
<sequence length="68" mass="7645">MREVEANTWDRREEQAGGLRRDSASDTLGKSPRGGVAQEEAHLLQEHRQQDDGQAGRDEEEPQLVFNG</sequence>
<evidence type="ECO:0000256" key="1">
    <source>
        <dbReference type="SAM" id="MobiDB-lite"/>
    </source>
</evidence>
<protein>
    <submittedName>
        <fullName evidence="2">Uncharacterized protein</fullName>
    </submittedName>
</protein>
<comment type="caution">
    <text evidence="2">The sequence shown here is derived from an EMBL/GenBank/DDBJ whole genome shotgun (WGS) entry which is preliminary data.</text>
</comment>
<gene>
    <name evidence="2" type="ORF">EYF80_061413</name>
</gene>